<dbReference type="EMBL" id="CP000828">
    <property type="protein sequence ID" value="ABW28223.1"/>
    <property type="molecule type" value="Genomic_DNA"/>
</dbReference>
<proteinExistence type="predicted"/>
<dbReference type="SUPFAM" id="SSF55729">
    <property type="entry name" value="Acyl-CoA N-acyltransferases (Nat)"/>
    <property type="match status" value="1"/>
</dbReference>
<gene>
    <name evidence="2" type="ordered locus">AM1_3228</name>
</gene>
<keyword evidence="3" id="KW-1185">Reference proteome</keyword>
<dbReference type="AlphaFoldDB" id="B0CFR9"/>
<dbReference type="HOGENOM" id="CLU_054109_0_0_3"/>
<dbReference type="OrthoDB" id="20916at2"/>
<evidence type="ECO:0000259" key="1">
    <source>
        <dbReference type="PROSITE" id="PS51186"/>
    </source>
</evidence>
<dbReference type="Gene3D" id="3.40.630.30">
    <property type="match status" value="1"/>
</dbReference>
<keyword evidence="2" id="KW-0808">Transferase</keyword>
<dbReference type="Proteomes" id="UP000000268">
    <property type="component" value="Chromosome"/>
</dbReference>
<dbReference type="PROSITE" id="PS51186">
    <property type="entry name" value="GNAT"/>
    <property type="match status" value="1"/>
</dbReference>
<dbReference type="RefSeq" id="WP_012163636.1">
    <property type="nucleotide sequence ID" value="NC_009925.1"/>
</dbReference>
<dbReference type="InterPro" id="IPR000182">
    <property type="entry name" value="GNAT_dom"/>
</dbReference>
<dbReference type="Pfam" id="PF18014">
    <property type="entry name" value="Acetyltransf_18"/>
    <property type="match status" value="1"/>
</dbReference>
<reference evidence="2 3" key="1">
    <citation type="journal article" date="2008" name="Proc. Natl. Acad. Sci. U.S.A.">
        <title>Niche adaptation and genome expansion in the chlorophyll d-producing cyanobacterium Acaryochloris marina.</title>
        <authorList>
            <person name="Swingley W.D."/>
            <person name="Chen M."/>
            <person name="Cheung P.C."/>
            <person name="Conrad A.L."/>
            <person name="Dejesa L.C."/>
            <person name="Hao J."/>
            <person name="Honchak B.M."/>
            <person name="Karbach L.E."/>
            <person name="Kurdoglu A."/>
            <person name="Lahiri S."/>
            <person name="Mastrian S.D."/>
            <person name="Miyashita H."/>
            <person name="Page L."/>
            <person name="Ramakrishna P."/>
            <person name="Satoh S."/>
            <person name="Sattley W.M."/>
            <person name="Shimada Y."/>
            <person name="Taylor H.L."/>
            <person name="Tomo T."/>
            <person name="Tsuchiya T."/>
            <person name="Wang Z.T."/>
            <person name="Raymond J."/>
            <person name="Mimuro M."/>
            <person name="Blankenship R.E."/>
            <person name="Touchman J.W."/>
        </authorList>
    </citation>
    <scope>NUCLEOTIDE SEQUENCE [LARGE SCALE GENOMIC DNA]</scope>
    <source>
        <strain evidence="3">MBIC 11017</strain>
    </source>
</reference>
<evidence type="ECO:0000313" key="2">
    <source>
        <dbReference type="EMBL" id="ABW28223.1"/>
    </source>
</evidence>
<sequence>MDFQIRPAQQTDLPRIRAWAVQESWNPGRYDLEVYWRQNSLLVGWLGDQPVGCISAAAYDADFGFLGCYLVDHRHRGHGYGRFLWEKAIASLPARCIGLEGAVALQDTYLRHGFVKSCLHVRHQLQSGNGDPVASLLQAIHAIPFEQVLDYDTRHFVGMRSQFLQHWLGSPEMQGWGFVQADQLLGYGLIRPADMGYRIGPLFADRAEVAQQLLAALLQIPPPDQPVYMDVPKSNEQANQLMKNVQAIPLFSNCRMYKGEFPELPLDEIYGVTTLEMG</sequence>
<name>B0CFR9_ACAM1</name>
<dbReference type="STRING" id="329726.AM1_3228"/>
<dbReference type="Gene3D" id="3.40.630.90">
    <property type="match status" value="1"/>
</dbReference>
<dbReference type="eggNOG" id="COG0456">
    <property type="taxonomic scope" value="Bacteria"/>
</dbReference>
<dbReference type="PANTHER" id="PTHR47237">
    <property type="entry name" value="SLL0310 PROTEIN"/>
    <property type="match status" value="1"/>
</dbReference>
<evidence type="ECO:0000313" key="3">
    <source>
        <dbReference type="Proteomes" id="UP000000268"/>
    </source>
</evidence>
<feature type="domain" description="N-acetyltransferase" evidence="1">
    <location>
        <begin position="3"/>
        <end position="150"/>
    </location>
</feature>
<dbReference type="InterPro" id="IPR016181">
    <property type="entry name" value="Acyl_CoA_acyltransferase"/>
</dbReference>
<protein>
    <submittedName>
        <fullName evidence="2">Acetyltransferase, gnat family</fullName>
    </submittedName>
</protein>
<dbReference type="GO" id="GO:0016747">
    <property type="term" value="F:acyltransferase activity, transferring groups other than amino-acyl groups"/>
    <property type="evidence" value="ECO:0007669"/>
    <property type="project" value="InterPro"/>
</dbReference>
<dbReference type="PANTHER" id="PTHR47237:SF1">
    <property type="entry name" value="SLL0310 PROTEIN"/>
    <property type="match status" value="1"/>
</dbReference>
<accession>B0CFR9</accession>
<dbReference type="InterPro" id="IPR041496">
    <property type="entry name" value="YitH/HolE_GNAT"/>
</dbReference>
<dbReference type="CDD" id="cd04301">
    <property type="entry name" value="NAT_SF"/>
    <property type="match status" value="1"/>
</dbReference>
<dbReference type="InterPro" id="IPR052729">
    <property type="entry name" value="Acyl/Acetyltrans_Enzymes"/>
</dbReference>
<dbReference type="Pfam" id="PF00583">
    <property type="entry name" value="Acetyltransf_1"/>
    <property type="match status" value="1"/>
</dbReference>
<organism evidence="2 3">
    <name type="scientific">Acaryochloris marina (strain MBIC 11017)</name>
    <dbReference type="NCBI Taxonomy" id="329726"/>
    <lineage>
        <taxon>Bacteria</taxon>
        <taxon>Bacillati</taxon>
        <taxon>Cyanobacteriota</taxon>
        <taxon>Cyanophyceae</taxon>
        <taxon>Acaryochloridales</taxon>
        <taxon>Acaryochloridaceae</taxon>
        <taxon>Acaryochloris</taxon>
    </lineage>
</organism>
<dbReference type="KEGG" id="amr:AM1_3228"/>